<name>A0A5E4YR89_9BURK</name>
<gene>
    <name evidence="5" type="ORF">PCO31110_04739</name>
</gene>
<dbReference type="InterPro" id="IPR014818">
    <property type="entry name" value="Phage/plasmid_primase_P4_C"/>
</dbReference>
<protein>
    <recommendedName>
        <fullName evidence="4">SF3 helicase domain-containing protein</fullName>
    </recommendedName>
</protein>
<dbReference type="NCBIfam" id="TIGR01613">
    <property type="entry name" value="primase_Cterm"/>
    <property type="match status" value="1"/>
</dbReference>
<evidence type="ECO:0000256" key="3">
    <source>
        <dbReference type="ARBA" id="ARBA00022840"/>
    </source>
</evidence>
<keyword evidence="2" id="KW-0378">Hydrolase</keyword>
<dbReference type="Proteomes" id="UP000337189">
    <property type="component" value="Unassembled WGS sequence"/>
</dbReference>
<dbReference type="OrthoDB" id="5959484at2"/>
<sequence>MQSNKTRHGCNIQVMVKHMKTVAQRSADGTRHISVQTFPERKGSNVKPQSFFREANRDTAIELAELNERGAAITIVPQRTDGRGRKLKNIKGIRYLIADCDSGHTLKSLQALAVTPDIVVESSERRFHAYFRVKCALSEFRPLSMALAVALKSDPGSTDAAHAFRLAGTINWKRNQRTQLRKCETNTDAMSASELVEALGGQIPINDVPSSVRESRKPSTVATGDMPRADEVRDLLSQIPAKERTVWLHIGMALHSWDAEAGFEIWDQWSKSSLDKYDEAIQRPTWDKFDGGGQRTIGTLYYYASQYGKMNGAPERSWFPTSDSDVAKFVTTKLCETLRIVENESCRVFVGHRWSTDKRAACRAVLAEIEELVQCAEQAKNSTATTLLKRMTSYQGAQRILADMRAFPELDAKASDFDQDPYLLGVPNGVVDLRTKEFRAGQPTDMISCTINATFDRNARCPQFGAFLQSVAPDRDLRRFLRTALGYSMTGSIKEQKAFFMLGRGSNGKGTLTRAVENVVGSLYSGQMSPSFLKSANKGSANGPTPALMALQRPRILFCTESERRRGIDEPFFKQLTGGDQVSGRHNYGETESFRPRGKLLLSTNEMPDWDRENEALWRRILVIPFTQKFSGKSRDNDLDDKLATEASGILNWLIAGAFDYLQAGCLPECAEVEVATSDARKRSDSVRMWIDAECRRSARGKVAAQDAFDAYSRFTGRHGMEPMTIQKFRLRMVSLGFKQKRIKQGNEYLGVQLINI</sequence>
<evidence type="ECO:0000313" key="5">
    <source>
        <dbReference type="EMBL" id="VVE50878.1"/>
    </source>
</evidence>
<evidence type="ECO:0000259" key="4">
    <source>
        <dbReference type="PROSITE" id="PS51206"/>
    </source>
</evidence>
<organism evidence="5 6">
    <name type="scientific">Pandoraea communis</name>
    <dbReference type="NCBI Taxonomy" id="2508297"/>
    <lineage>
        <taxon>Bacteria</taxon>
        <taxon>Pseudomonadati</taxon>
        <taxon>Pseudomonadota</taxon>
        <taxon>Betaproteobacteria</taxon>
        <taxon>Burkholderiales</taxon>
        <taxon>Burkholderiaceae</taxon>
        <taxon>Pandoraea</taxon>
    </lineage>
</organism>
<dbReference type="SMART" id="SM00885">
    <property type="entry name" value="D5_N"/>
    <property type="match status" value="1"/>
</dbReference>
<dbReference type="AlphaFoldDB" id="A0A5E4YR89"/>
<evidence type="ECO:0000313" key="6">
    <source>
        <dbReference type="Proteomes" id="UP000337189"/>
    </source>
</evidence>
<dbReference type="PROSITE" id="PS51206">
    <property type="entry name" value="SF3_HELICASE_1"/>
    <property type="match status" value="1"/>
</dbReference>
<reference evidence="5 6" key="1">
    <citation type="submission" date="2019-08" db="EMBL/GenBank/DDBJ databases">
        <authorList>
            <person name="Peeters C."/>
        </authorList>
    </citation>
    <scope>NUCLEOTIDE SEQUENCE [LARGE SCALE GENOMIC DNA]</scope>
    <source>
        <strain evidence="5 6">LMG 31110</strain>
    </source>
</reference>
<dbReference type="InterPro" id="IPR051620">
    <property type="entry name" value="ORF904-like_C"/>
</dbReference>
<evidence type="ECO:0000256" key="2">
    <source>
        <dbReference type="ARBA" id="ARBA00022801"/>
    </source>
</evidence>
<dbReference type="SUPFAM" id="SSF52540">
    <property type="entry name" value="P-loop containing nucleoside triphosphate hydrolases"/>
    <property type="match status" value="1"/>
</dbReference>
<dbReference type="Gene3D" id="3.30.70.1790">
    <property type="entry name" value="RepB DNA-primase, N-terminal domain"/>
    <property type="match status" value="1"/>
</dbReference>
<dbReference type="EMBL" id="CABPSJ010000008">
    <property type="protein sequence ID" value="VVE50878.1"/>
    <property type="molecule type" value="Genomic_DNA"/>
</dbReference>
<dbReference type="PANTHER" id="PTHR35372:SF2">
    <property type="entry name" value="SF3 HELICASE DOMAIN-CONTAINING PROTEIN"/>
    <property type="match status" value="1"/>
</dbReference>
<dbReference type="Pfam" id="PF08706">
    <property type="entry name" value="D5_N"/>
    <property type="match status" value="1"/>
</dbReference>
<dbReference type="InterPro" id="IPR006500">
    <property type="entry name" value="Helicase_put_C_phage/plasmid"/>
</dbReference>
<proteinExistence type="predicted"/>
<feature type="domain" description="SF3 helicase" evidence="4">
    <location>
        <begin position="476"/>
        <end position="639"/>
    </location>
</feature>
<dbReference type="PANTHER" id="PTHR35372">
    <property type="entry name" value="ATP BINDING PROTEIN-RELATED"/>
    <property type="match status" value="1"/>
</dbReference>
<dbReference type="InterPro" id="IPR014819">
    <property type="entry name" value="PriCT_2"/>
</dbReference>
<dbReference type="InterPro" id="IPR045455">
    <property type="entry name" value="NrS-1_pol-like_helicase"/>
</dbReference>
<dbReference type="InterPro" id="IPR027417">
    <property type="entry name" value="P-loop_NTPase"/>
</dbReference>
<dbReference type="Gene3D" id="3.40.50.300">
    <property type="entry name" value="P-loop containing nucleotide triphosphate hydrolases"/>
    <property type="match status" value="1"/>
</dbReference>
<evidence type="ECO:0000256" key="1">
    <source>
        <dbReference type="ARBA" id="ARBA00022741"/>
    </source>
</evidence>
<dbReference type="Pfam" id="PF19263">
    <property type="entry name" value="DUF5906"/>
    <property type="match status" value="1"/>
</dbReference>
<dbReference type="GO" id="GO:0005524">
    <property type="term" value="F:ATP binding"/>
    <property type="evidence" value="ECO:0007669"/>
    <property type="project" value="UniProtKB-KW"/>
</dbReference>
<accession>A0A5E4YR89</accession>
<dbReference type="InterPro" id="IPR014015">
    <property type="entry name" value="Helicase_SF3_DNA-vir"/>
</dbReference>
<keyword evidence="1" id="KW-0547">Nucleotide-binding</keyword>
<dbReference type="GO" id="GO:0016817">
    <property type="term" value="F:hydrolase activity, acting on acid anhydrides"/>
    <property type="evidence" value="ECO:0007669"/>
    <property type="project" value="InterPro"/>
</dbReference>
<dbReference type="Pfam" id="PF08707">
    <property type="entry name" value="PriCT_2"/>
    <property type="match status" value="1"/>
</dbReference>
<keyword evidence="3" id="KW-0067">ATP-binding</keyword>